<dbReference type="PANTHER" id="PTHR47331">
    <property type="entry name" value="PHD-TYPE DOMAIN-CONTAINING PROTEIN"/>
    <property type="match status" value="1"/>
</dbReference>
<name>A0A4C2ACC8_EUMVA</name>
<dbReference type="GO" id="GO:0003964">
    <property type="term" value="F:RNA-directed DNA polymerase activity"/>
    <property type="evidence" value="ECO:0007669"/>
    <property type="project" value="UniProtKB-KW"/>
</dbReference>
<evidence type="ECO:0000259" key="2">
    <source>
        <dbReference type="PROSITE" id="PS50878"/>
    </source>
</evidence>
<dbReference type="AlphaFoldDB" id="A0A4C2ACC8"/>
<feature type="compositionally biased region" description="Polar residues" evidence="1">
    <location>
        <begin position="375"/>
        <end position="390"/>
    </location>
</feature>
<dbReference type="InterPro" id="IPR005312">
    <property type="entry name" value="DUF1759"/>
</dbReference>
<evidence type="ECO:0000313" key="3">
    <source>
        <dbReference type="EMBL" id="GBP97482.1"/>
    </source>
</evidence>
<feature type="region of interest" description="Disordered" evidence="1">
    <location>
        <begin position="364"/>
        <end position="462"/>
    </location>
</feature>
<dbReference type="SUPFAM" id="SSF56672">
    <property type="entry name" value="DNA/RNA polymerases"/>
    <property type="match status" value="1"/>
</dbReference>
<accession>A0A4C2ACC8</accession>
<keyword evidence="4" id="KW-1185">Reference proteome</keyword>
<keyword evidence="3" id="KW-0808">Transferase</keyword>
<dbReference type="PROSITE" id="PS50878">
    <property type="entry name" value="RT_POL"/>
    <property type="match status" value="1"/>
</dbReference>
<gene>
    <name evidence="3" type="primary">RTase</name>
    <name evidence="3" type="ORF">EVAR_46155_1</name>
</gene>
<feature type="compositionally biased region" description="Polar residues" evidence="1">
    <location>
        <begin position="446"/>
        <end position="457"/>
    </location>
</feature>
<sequence length="1036" mass="116799">MPSTVRLLNNPTVKQFISDEKNEDLVGRRTARDELLIGSRYPPILRAGVPQGSTLSPLLYSAYTNDIPRPKTGVQLALFADDTTLFLRSDSLNHIIPRLQRAINELTQWYQLWRIEVNSKKSAAIYFDFSNIKRTLAVPYNAPTLRISNAPIPWQHNYKYLGITLDKHLHFRDHIQRVRKLAIFYMSRLSGMIGRKSKMSLLNKRTLYTMHKAGDDIRVSSFCSRRPLQDLQVIQNKFCKERLAHNVKNSVLHRDLPTLQLALVRGSSQNHFFEGHGMPSQTRQMTSLPRGAHRRQGSKPVVNLRDSLCRGRSGGSPVGESRADGTVSIGRVFIETLPAEDQHGCGQRTAGTVHFWSIRAVSATDAVQDAKTRSKTAQRSSNGDTDQQQSSEGTTTEASSATTTTTTTTATTTTEGNTDRTTTTDTSTENRAKHHKHIQTSRFRSHQQTLRTPTTVGKGSAAAARLAALETEETDSEEDDNTVVQDQEAQKRIGNWVDTQMETLATIDAPHQENGTTGQKQQNTDELATAAKIDTPPAVCATSTRPASETEQKKQTEIPTAVHATETSPTQHSRPEHIAPLQSTGNMITELATALTLAARAPSSAYDLPTFYGAHQEWLMFKASYVDTRTSFTEHENMLRLRKSLRGKAKDAVRNLLNYSKNSETVMNALEKRFGRPDAIAIAEIQNLRTLQRPTDSPNSICEFAGDFTNIISSLRKLKKEYYLYNPEIIKCTLDKFTSAMKYRWFDFSAEQPQEEPDLIKMARFLEREAERCSAYAPPETITQPRGDTITQMKRIQKTFLHRRRENTEPNRSPRPCPNKTHNCRGSRCEIDGCQQWHHKLLHFTKKQETERNDIVASTWTSERNRCFLKIIPVRVAGPKKEIDTYALLDDGSTVTLIDSDLAQQLGARGRNELYIEAIAKTKVEMKTSRCVPIKLRGASNSQQIYARTIENLQLSPQAVTKQDIDGCKHLDDIRHKLMYDQAKPKILIGQDNWHLLVATETRKGHRNQPAAHTPLWSCTASELVRSDNTCITYIT</sequence>
<comment type="caution">
    <text evidence="3">The sequence shown here is derived from an EMBL/GenBank/DDBJ whole genome shotgun (WGS) entry which is preliminary data.</text>
</comment>
<dbReference type="Proteomes" id="UP000299102">
    <property type="component" value="Unassembled WGS sequence"/>
</dbReference>
<keyword evidence="3" id="KW-0695">RNA-directed DNA polymerase</keyword>
<reference evidence="3 4" key="1">
    <citation type="journal article" date="2019" name="Commun. Biol.">
        <title>The bagworm genome reveals a unique fibroin gene that provides high tensile strength.</title>
        <authorList>
            <person name="Kono N."/>
            <person name="Nakamura H."/>
            <person name="Ohtoshi R."/>
            <person name="Tomita M."/>
            <person name="Numata K."/>
            <person name="Arakawa K."/>
        </authorList>
    </citation>
    <scope>NUCLEOTIDE SEQUENCE [LARGE SCALE GENOMIC DNA]</scope>
</reference>
<evidence type="ECO:0000313" key="4">
    <source>
        <dbReference type="Proteomes" id="UP000299102"/>
    </source>
</evidence>
<feature type="compositionally biased region" description="Basic residues" evidence="1">
    <location>
        <begin position="432"/>
        <end position="445"/>
    </location>
</feature>
<dbReference type="Pfam" id="PF00078">
    <property type="entry name" value="RVT_1"/>
    <property type="match status" value="1"/>
</dbReference>
<dbReference type="InterPro" id="IPR043502">
    <property type="entry name" value="DNA/RNA_pol_sf"/>
</dbReference>
<dbReference type="OrthoDB" id="10066767at2759"/>
<organism evidence="3 4">
    <name type="scientific">Eumeta variegata</name>
    <name type="common">Bagworm moth</name>
    <name type="synonym">Eumeta japonica</name>
    <dbReference type="NCBI Taxonomy" id="151549"/>
    <lineage>
        <taxon>Eukaryota</taxon>
        <taxon>Metazoa</taxon>
        <taxon>Ecdysozoa</taxon>
        <taxon>Arthropoda</taxon>
        <taxon>Hexapoda</taxon>
        <taxon>Insecta</taxon>
        <taxon>Pterygota</taxon>
        <taxon>Neoptera</taxon>
        <taxon>Endopterygota</taxon>
        <taxon>Lepidoptera</taxon>
        <taxon>Glossata</taxon>
        <taxon>Ditrysia</taxon>
        <taxon>Tineoidea</taxon>
        <taxon>Psychidae</taxon>
        <taxon>Oiketicinae</taxon>
        <taxon>Eumeta</taxon>
    </lineage>
</organism>
<dbReference type="PANTHER" id="PTHR47331:SF1">
    <property type="entry name" value="GAG-LIKE PROTEIN"/>
    <property type="match status" value="1"/>
</dbReference>
<protein>
    <submittedName>
        <fullName evidence="3">Probable RNA-directed DNA polymerase from transposon BS</fullName>
    </submittedName>
</protein>
<dbReference type="EMBL" id="BGZK01002941">
    <property type="protein sequence ID" value="GBP97482.1"/>
    <property type="molecule type" value="Genomic_DNA"/>
</dbReference>
<feature type="compositionally biased region" description="Low complexity" evidence="1">
    <location>
        <begin position="391"/>
        <end position="429"/>
    </location>
</feature>
<proteinExistence type="predicted"/>
<dbReference type="Pfam" id="PF03564">
    <property type="entry name" value="DUF1759"/>
    <property type="match status" value="1"/>
</dbReference>
<keyword evidence="3" id="KW-0548">Nucleotidyltransferase</keyword>
<evidence type="ECO:0000256" key="1">
    <source>
        <dbReference type="SAM" id="MobiDB-lite"/>
    </source>
</evidence>
<dbReference type="InterPro" id="IPR000477">
    <property type="entry name" value="RT_dom"/>
</dbReference>
<feature type="domain" description="Reverse transcriptase" evidence="2">
    <location>
        <begin position="1"/>
        <end position="165"/>
    </location>
</feature>
<feature type="region of interest" description="Disordered" evidence="1">
    <location>
        <begin position="539"/>
        <end position="577"/>
    </location>
</feature>